<feature type="compositionally biased region" description="Low complexity" evidence="1">
    <location>
        <begin position="1"/>
        <end position="19"/>
    </location>
</feature>
<reference evidence="3" key="1">
    <citation type="journal article" date="2020" name="Fungal Divers.">
        <title>Resolving the Mortierellaceae phylogeny through synthesis of multi-gene phylogenetics and phylogenomics.</title>
        <authorList>
            <person name="Vandepol N."/>
            <person name="Liber J."/>
            <person name="Desiro A."/>
            <person name="Na H."/>
            <person name="Kennedy M."/>
            <person name="Barry K."/>
            <person name="Grigoriev I.V."/>
            <person name="Miller A.N."/>
            <person name="O'Donnell K."/>
            <person name="Stajich J.E."/>
            <person name="Bonito G."/>
        </authorList>
    </citation>
    <scope>NUCLEOTIDE SEQUENCE</scope>
    <source>
        <strain evidence="3">KOD1015</strain>
    </source>
</reference>
<name>A0A9P6FJH6_9FUNG</name>
<feature type="transmembrane region" description="Helical" evidence="2">
    <location>
        <begin position="87"/>
        <end position="106"/>
    </location>
</feature>
<feature type="non-terminal residue" evidence="3">
    <location>
        <position position="1"/>
    </location>
</feature>
<keyword evidence="2" id="KW-0472">Membrane</keyword>
<dbReference type="AlphaFoldDB" id="A0A9P6FJH6"/>
<dbReference type="EMBL" id="JAABOA010006699">
    <property type="protein sequence ID" value="KAF9555686.1"/>
    <property type="molecule type" value="Genomic_DNA"/>
</dbReference>
<evidence type="ECO:0000313" key="3">
    <source>
        <dbReference type="EMBL" id="KAF9555686.1"/>
    </source>
</evidence>
<comment type="caution">
    <text evidence="3">The sequence shown here is derived from an EMBL/GenBank/DDBJ whole genome shotgun (WGS) entry which is preliminary data.</text>
</comment>
<proteinExistence type="predicted"/>
<feature type="region of interest" description="Disordered" evidence="1">
    <location>
        <begin position="1"/>
        <end position="42"/>
    </location>
</feature>
<dbReference type="Proteomes" id="UP000780801">
    <property type="component" value="Unassembled WGS sequence"/>
</dbReference>
<accession>A0A9P6FJH6</accession>
<keyword evidence="2" id="KW-0812">Transmembrane</keyword>
<gene>
    <name evidence="3" type="ORF">BGW38_009224</name>
</gene>
<feature type="compositionally biased region" description="Pro residues" evidence="1">
    <location>
        <begin position="30"/>
        <end position="42"/>
    </location>
</feature>
<keyword evidence="4" id="KW-1185">Reference proteome</keyword>
<sequence length="108" mass="10455">NSPTPTTTSATTTTISAPSGGVTTTTTGLPRPPSNYTAPPPGNFSSLATMISSFVAGRSATPGFSPTPKAGSGTDSGASALAGSSEWMMGLVLTTVTAVLAAAGTLTF</sequence>
<dbReference type="OrthoDB" id="2444306at2759"/>
<evidence type="ECO:0000313" key="4">
    <source>
        <dbReference type="Proteomes" id="UP000780801"/>
    </source>
</evidence>
<feature type="region of interest" description="Disordered" evidence="1">
    <location>
        <begin position="58"/>
        <end position="81"/>
    </location>
</feature>
<keyword evidence="2" id="KW-1133">Transmembrane helix</keyword>
<protein>
    <submittedName>
        <fullName evidence="3">Uncharacterized protein</fullName>
    </submittedName>
</protein>
<organism evidence="3 4">
    <name type="scientific">Lunasporangiospora selenospora</name>
    <dbReference type="NCBI Taxonomy" id="979761"/>
    <lineage>
        <taxon>Eukaryota</taxon>
        <taxon>Fungi</taxon>
        <taxon>Fungi incertae sedis</taxon>
        <taxon>Mucoromycota</taxon>
        <taxon>Mortierellomycotina</taxon>
        <taxon>Mortierellomycetes</taxon>
        <taxon>Mortierellales</taxon>
        <taxon>Mortierellaceae</taxon>
        <taxon>Lunasporangiospora</taxon>
    </lineage>
</organism>
<evidence type="ECO:0000256" key="1">
    <source>
        <dbReference type="SAM" id="MobiDB-lite"/>
    </source>
</evidence>
<evidence type="ECO:0000256" key="2">
    <source>
        <dbReference type="SAM" id="Phobius"/>
    </source>
</evidence>